<reference evidence="2 3" key="1">
    <citation type="submission" date="2019-09" db="EMBL/GenBank/DDBJ databases">
        <title>High taxonomic diversity of Micromonospora strains isolated from Medicago sativa nodules in different geographical locations.</title>
        <authorList>
            <person name="Martinez-Hidalgo P."/>
            <person name="Flores-Felix J.D."/>
            <person name="Velazquez E."/>
            <person name="Brau L."/>
            <person name="Trujillo M.E."/>
            <person name="Martinez-Molina E."/>
        </authorList>
    </citation>
    <scope>NUCLEOTIDE SEQUENCE [LARGE SCALE GENOMIC DNA]</scope>
    <source>
        <strain evidence="2 3">ALFB5</strain>
    </source>
</reference>
<keyword evidence="1" id="KW-0812">Transmembrane</keyword>
<dbReference type="Proteomes" id="UP000471364">
    <property type="component" value="Unassembled WGS sequence"/>
</dbReference>
<dbReference type="EMBL" id="WAAR01000141">
    <property type="protein sequence ID" value="KAB1107806.1"/>
    <property type="molecule type" value="Genomic_DNA"/>
</dbReference>
<evidence type="ECO:0000313" key="3">
    <source>
        <dbReference type="Proteomes" id="UP000471364"/>
    </source>
</evidence>
<sequence>MFQPSRHRVGVAQLDAVVGEGLAERAIKDNPLMPPSYLRLRGGRLRSTTAMALIAASAIALIAEIATGATDPMSALIFTK</sequence>
<name>A0ABQ6UAP3_9ACTN</name>
<organism evidence="2 3">
    <name type="scientific">Micromonospora aurantiaca</name>
    <name type="common">nom. illeg.</name>
    <dbReference type="NCBI Taxonomy" id="47850"/>
    <lineage>
        <taxon>Bacteria</taxon>
        <taxon>Bacillati</taxon>
        <taxon>Actinomycetota</taxon>
        <taxon>Actinomycetes</taxon>
        <taxon>Micromonosporales</taxon>
        <taxon>Micromonosporaceae</taxon>
        <taxon>Micromonospora</taxon>
    </lineage>
</organism>
<accession>A0ABQ6UAP3</accession>
<dbReference type="RefSeq" id="WP_151015047.1">
    <property type="nucleotide sequence ID" value="NZ_CP084582.1"/>
</dbReference>
<evidence type="ECO:0000313" key="2">
    <source>
        <dbReference type="EMBL" id="KAB1107806.1"/>
    </source>
</evidence>
<evidence type="ECO:0000256" key="1">
    <source>
        <dbReference type="SAM" id="Phobius"/>
    </source>
</evidence>
<keyword evidence="1" id="KW-0472">Membrane</keyword>
<proteinExistence type="predicted"/>
<protein>
    <submittedName>
        <fullName evidence="2">Uncharacterized protein</fullName>
    </submittedName>
</protein>
<comment type="caution">
    <text evidence="2">The sequence shown here is derived from an EMBL/GenBank/DDBJ whole genome shotgun (WGS) entry which is preliminary data.</text>
</comment>
<keyword evidence="3" id="KW-1185">Reference proteome</keyword>
<feature type="transmembrane region" description="Helical" evidence="1">
    <location>
        <begin position="49"/>
        <end position="70"/>
    </location>
</feature>
<gene>
    <name evidence="2" type="ORF">F6X54_25140</name>
</gene>
<keyword evidence="1" id="KW-1133">Transmembrane helix</keyword>